<dbReference type="Proteomes" id="UP000317685">
    <property type="component" value="Unassembled WGS sequence"/>
</dbReference>
<dbReference type="PROSITE" id="PS00138">
    <property type="entry name" value="SUBTILASE_SER"/>
    <property type="match status" value="1"/>
</dbReference>
<keyword evidence="3" id="KW-0964">Secreted</keyword>
<dbReference type="InterPro" id="IPR015500">
    <property type="entry name" value="Peptidase_S8_subtilisin-rel"/>
</dbReference>
<dbReference type="GeneID" id="300126868"/>
<feature type="active site" description="Charge relay system" evidence="8 9">
    <location>
        <position position="460"/>
    </location>
</feature>
<evidence type="ECO:0000256" key="8">
    <source>
        <dbReference type="PIRSR" id="PIRSR615500-1"/>
    </source>
</evidence>
<evidence type="ECO:0000256" key="12">
    <source>
        <dbReference type="SAM" id="SignalP"/>
    </source>
</evidence>
<reference evidence="15 16" key="1">
    <citation type="submission" date="2019-06" db="EMBL/GenBank/DDBJ databases">
        <title>Sequencing the genomes of 1000 actinobacteria strains.</title>
        <authorList>
            <person name="Klenk H.-P."/>
        </authorList>
    </citation>
    <scope>NUCLEOTIDE SEQUENCE [LARGE SCALE GENOMIC DNA]</scope>
    <source>
        <strain evidence="15 16">DSM 45885</strain>
    </source>
</reference>
<evidence type="ECO:0000256" key="2">
    <source>
        <dbReference type="ARBA" id="ARBA00022512"/>
    </source>
</evidence>
<dbReference type="RefSeq" id="WP_145779095.1">
    <property type="nucleotide sequence ID" value="NZ_VIWZ01000001.1"/>
</dbReference>
<evidence type="ECO:0000256" key="11">
    <source>
        <dbReference type="SAM" id="MobiDB-lite"/>
    </source>
</evidence>
<dbReference type="InterPro" id="IPR000209">
    <property type="entry name" value="Peptidase_S8/S53_dom"/>
</dbReference>
<evidence type="ECO:0000256" key="4">
    <source>
        <dbReference type="ARBA" id="ARBA00022670"/>
    </source>
</evidence>
<dbReference type="InterPro" id="IPR017296">
    <property type="entry name" value="Peptidase_S8A_SAM-P45"/>
</dbReference>
<dbReference type="PROSITE" id="PS00136">
    <property type="entry name" value="SUBTILASE_ASP"/>
    <property type="match status" value="1"/>
</dbReference>
<evidence type="ECO:0000256" key="10">
    <source>
        <dbReference type="RuleBase" id="RU003355"/>
    </source>
</evidence>
<dbReference type="AlphaFoldDB" id="A0A561VWE2"/>
<dbReference type="Pfam" id="PF00082">
    <property type="entry name" value="Peptidase_S8"/>
    <property type="match status" value="1"/>
</dbReference>
<keyword evidence="2" id="KW-0134">Cell wall</keyword>
<evidence type="ECO:0000313" key="15">
    <source>
        <dbReference type="EMBL" id="TWG15921.1"/>
    </source>
</evidence>
<dbReference type="Gene3D" id="3.50.30.30">
    <property type="match status" value="1"/>
</dbReference>
<dbReference type="EMBL" id="VIWZ01000001">
    <property type="protein sequence ID" value="TWG15921.1"/>
    <property type="molecule type" value="Genomic_DNA"/>
</dbReference>
<feature type="signal peptide" evidence="12">
    <location>
        <begin position="1"/>
        <end position="37"/>
    </location>
</feature>
<dbReference type="OrthoDB" id="5167143at2"/>
<dbReference type="GO" id="GO:0006508">
    <property type="term" value="P:proteolysis"/>
    <property type="evidence" value="ECO:0007669"/>
    <property type="project" value="UniProtKB-KW"/>
</dbReference>
<feature type="active site" description="Charge relay system" evidence="8 9">
    <location>
        <position position="253"/>
    </location>
</feature>
<evidence type="ECO:0000313" key="16">
    <source>
        <dbReference type="Proteomes" id="UP000317685"/>
    </source>
</evidence>
<feature type="domain" description="Peptidase S8/S53" evidence="13">
    <location>
        <begin position="244"/>
        <end position="493"/>
    </location>
</feature>
<dbReference type="PRINTS" id="PR00723">
    <property type="entry name" value="SUBTILISIN"/>
</dbReference>
<evidence type="ECO:0000259" key="14">
    <source>
        <dbReference type="Pfam" id="PF02225"/>
    </source>
</evidence>
<protein>
    <submittedName>
        <fullName evidence="15">Subtilisin family serine protease</fullName>
    </submittedName>
</protein>
<dbReference type="InterPro" id="IPR050131">
    <property type="entry name" value="Peptidase_S8_subtilisin-like"/>
</dbReference>
<feature type="domain" description="PA" evidence="14">
    <location>
        <begin position="832"/>
        <end position="908"/>
    </location>
</feature>
<evidence type="ECO:0000256" key="6">
    <source>
        <dbReference type="ARBA" id="ARBA00022801"/>
    </source>
</evidence>
<dbReference type="PROSITE" id="PS51892">
    <property type="entry name" value="SUBTILASE"/>
    <property type="match status" value="1"/>
</dbReference>
<proteinExistence type="inferred from homology"/>
<comment type="similarity">
    <text evidence="1 9 10">Belongs to the peptidase S8 family.</text>
</comment>
<organism evidence="15 16">
    <name type="scientific">Micromonospora taraxaci</name>
    <dbReference type="NCBI Taxonomy" id="1316803"/>
    <lineage>
        <taxon>Bacteria</taxon>
        <taxon>Bacillati</taxon>
        <taxon>Actinomycetota</taxon>
        <taxon>Actinomycetes</taxon>
        <taxon>Micromonosporales</taxon>
        <taxon>Micromonosporaceae</taxon>
        <taxon>Micromonospora</taxon>
    </lineage>
</organism>
<keyword evidence="5 12" id="KW-0732">Signal</keyword>
<dbReference type="SUPFAM" id="SSF52025">
    <property type="entry name" value="PA domain"/>
    <property type="match status" value="1"/>
</dbReference>
<dbReference type="InterPro" id="IPR023827">
    <property type="entry name" value="Peptidase_S8_Asp-AS"/>
</dbReference>
<dbReference type="PANTHER" id="PTHR43806:SF65">
    <property type="entry name" value="SERINE PROTEASE APRX"/>
    <property type="match status" value="1"/>
</dbReference>
<evidence type="ECO:0000256" key="7">
    <source>
        <dbReference type="ARBA" id="ARBA00022825"/>
    </source>
</evidence>
<dbReference type="PANTHER" id="PTHR43806">
    <property type="entry name" value="PEPTIDASE S8"/>
    <property type="match status" value="1"/>
</dbReference>
<keyword evidence="6 9" id="KW-0378">Hydrolase</keyword>
<feature type="compositionally biased region" description="Low complexity" evidence="11">
    <location>
        <begin position="286"/>
        <end position="300"/>
    </location>
</feature>
<dbReference type="InterPro" id="IPR003137">
    <property type="entry name" value="PA_domain"/>
</dbReference>
<evidence type="ECO:0000256" key="5">
    <source>
        <dbReference type="ARBA" id="ARBA00022729"/>
    </source>
</evidence>
<keyword evidence="7 9" id="KW-0720">Serine protease</keyword>
<dbReference type="SUPFAM" id="SSF52743">
    <property type="entry name" value="Subtilisin-like"/>
    <property type="match status" value="1"/>
</dbReference>
<evidence type="ECO:0000256" key="9">
    <source>
        <dbReference type="PROSITE-ProRule" id="PRU01240"/>
    </source>
</evidence>
<keyword evidence="4 9" id="KW-0645">Protease</keyword>
<dbReference type="InterPro" id="IPR046450">
    <property type="entry name" value="PA_dom_sf"/>
</dbReference>
<feature type="chain" id="PRO_5021874679" evidence="12">
    <location>
        <begin position="38"/>
        <end position="1256"/>
    </location>
</feature>
<evidence type="ECO:0000259" key="13">
    <source>
        <dbReference type="Pfam" id="PF00082"/>
    </source>
</evidence>
<dbReference type="Pfam" id="PF02225">
    <property type="entry name" value="PA"/>
    <property type="match status" value="1"/>
</dbReference>
<feature type="active site" description="Charge relay system" evidence="8 9">
    <location>
        <position position="285"/>
    </location>
</feature>
<feature type="region of interest" description="Disordered" evidence="11">
    <location>
        <begin position="280"/>
        <end position="305"/>
    </location>
</feature>
<sequence>MVNSVNSARISRTRRSAAAAVGVTLVAALLTPTAAHGAPPPPATPAATGTAHRAPVTVTLITGDRVTVTPGVNGATPSVDVTRPPGATGAVRVATEGGDTYVYPDEAMPYLATGRLDKQLFDVTQLIAQGFDDARTSELPLIVTRAADSATRRTSATLPGAQTTLELPSVRGEAIRTRRSQAADFWSALTGGGQSTAARRAATSVPSFSAGVDKVWLDGKAKAALADTTAQVGAPAAWAAGGTGSGVRVAVLDSGVDTTHPDLVDQVVASRSFIPGQDVIDHNGHGTHTASTVAGTGAASDGKERGVAPDADLVVGKVLDENGSGSISGIIAGMEWAARTERAKVINMSLGVSAWHTQDDPLSQAVNQLTAETGALFVVSAGNSGPDPYTLGAPGTADAALTIGAVDTSDHLADFSSVGPRANDEALKPDMTAPGVDVLAARSQHIPWGEGYYRLDSGTSMAAPHVAGAAALLVQKHPTWSARQIKDALMSTSVRTPDYTAYQAGSGRLNVAAAYHQDQVVATGSVDAGLVRWAPGTSPQPITRKITYTNTTAAPVTLALAVEHGASSARTFTAAADSVTVPAHGTSTVDVVVDPEGLAPGRYSAQVTARSPTGEVHTAVGVAVESKKYDLTIHLKDRAGRPVSGEVEVVNAETGRTFMWVPDGKLTSRMAPGSYTVVATPDVEGVNGPDSLGLAMLTAPEVDLTADRVVELDAARARQVKVATPQPTAVVNTRIDIYRSFTSAEPTPTDWSALKESFWPGATYDSLWALPTKGKVKKGSFVLTTRFRAAQTPLAISYDGRRLGDPLVQPGSPALPDGTSRLDAVFAGVGATADYAGVPARGRAVVVRGTDSVPPTDQAAAAYAAGAAMLLVVNDRAGRKSDWYGNPDGVTTGQIPVASVTMDQGEALIQKITAGRKPVRLAVVAHPSAKYLYDLVDYHRGGVPADPSAKTDPRDLARIDLTFSPPPGKQSSEGRVDFPPYEYGAARSFPFQPVAPGPRTDWVSAGDGVKWMQYADVADWARSNTEAIAYRPGSVQKDRWFGPITRPRMLSTEIPFRGETAMSAYIQGFGDAGAAHSGGASMSQVATFYQGDKQLTRFDGWPEIGAGDLPLEKLPYRLVVETTGKPEFSPYSTATHTEWRFISGGSEEVQAIPLVQLDYGTDVDVAGRAKRGSDFSITPVVVGSTAARDGVSSLLLEVSYDDGKTWQRQGMKEKKGTWQVSLNAPPRADFVSIRVTADQRNGGGVTQTVTRAFGLR</sequence>
<dbReference type="PIRSF" id="PIRSF037852">
    <property type="entry name" value="Subtilisin_rel_SAV5721"/>
    <property type="match status" value="1"/>
</dbReference>
<evidence type="ECO:0000256" key="3">
    <source>
        <dbReference type="ARBA" id="ARBA00022525"/>
    </source>
</evidence>
<comment type="caution">
    <text evidence="15">The sequence shown here is derived from an EMBL/GenBank/DDBJ whole genome shotgun (WGS) entry which is preliminary data.</text>
</comment>
<dbReference type="GO" id="GO:0004252">
    <property type="term" value="F:serine-type endopeptidase activity"/>
    <property type="evidence" value="ECO:0007669"/>
    <property type="project" value="UniProtKB-UniRule"/>
</dbReference>
<dbReference type="Gene3D" id="3.40.50.200">
    <property type="entry name" value="Peptidase S8/S53 domain"/>
    <property type="match status" value="1"/>
</dbReference>
<accession>A0A561VWE2</accession>
<evidence type="ECO:0000256" key="1">
    <source>
        <dbReference type="ARBA" id="ARBA00011073"/>
    </source>
</evidence>
<keyword evidence="16" id="KW-1185">Reference proteome</keyword>
<dbReference type="InterPro" id="IPR023828">
    <property type="entry name" value="Peptidase_S8_Ser-AS"/>
</dbReference>
<gene>
    <name evidence="15" type="ORF">FHU34_111246</name>
</gene>
<name>A0A561VWE2_9ACTN</name>
<dbReference type="InterPro" id="IPR036852">
    <property type="entry name" value="Peptidase_S8/S53_dom_sf"/>
</dbReference>